<accession>A0ABS3LDQ2</accession>
<keyword evidence="2" id="KW-0238">DNA-binding</keyword>
<dbReference type="InterPro" id="IPR009057">
    <property type="entry name" value="Homeodomain-like_sf"/>
</dbReference>
<dbReference type="CDD" id="cd02208">
    <property type="entry name" value="cupin_RmlC-like"/>
    <property type="match status" value="1"/>
</dbReference>
<dbReference type="PRINTS" id="PR00032">
    <property type="entry name" value="HTHARAC"/>
</dbReference>
<dbReference type="SUPFAM" id="SSF46689">
    <property type="entry name" value="Homeodomain-like"/>
    <property type="match status" value="2"/>
</dbReference>
<dbReference type="Gene3D" id="2.60.120.10">
    <property type="entry name" value="Jelly Rolls"/>
    <property type="match status" value="1"/>
</dbReference>
<proteinExistence type="predicted"/>
<keyword evidence="3" id="KW-0804">Transcription</keyword>
<dbReference type="InterPro" id="IPR003313">
    <property type="entry name" value="AraC-bd"/>
</dbReference>
<sequence length="294" mass="34067">MSNQLKDSLRWYDEGNRMIPFEYYPPQAKYPNDEVLLHWHSGAEITFVKEGAAHYLIDGEHFVSQAGDILFIPPNTLHSVSRIQQQSETFVFHLNFIGLETNDYSAINYLEPLQNGRVQSNYRIDQASPNYETMLELVQIISSNVREQEPYFQLTLKSALLGFLKEAFVSEFLTFEALPAGKAQENQKIKELLSYIEQNLEKKLQISDLADFVNYSQSHFMAFFRKNFGMSCMDYVQSVRIKKAEEHLKYSDEPITEIALKVGFANPSSFNRLFKSKLGVSPRQYRQLLTVENE</sequence>
<dbReference type="SMART" id="SM00342">
    <property type="entry name" value="HTH_ARAC"/>
    <property type="match status" value="1"/>
</dbReference>
<dbReference type="Gene3D" id="1.10.10.60">
    <property type="entry name" value="Homeodomain-like"/>
    <property type="match status" value="2"/>
</dbReference>
<dbReference type="PANTHER" id="PTHR43280:SF2">
    <property type="entry name" value="HTH-TYPE TRANSCRIPTIONAL REGULATOR EXSA"/>
    <property type="match status" value="1"/>
</dbReference>
<dbReference type="SUPFAM" id="SSF51182">
    <property type="entry name" value="RmlC-like cupins"/>
    <property type="match status" value="1"/>
</dbReference>
<dbReference type="RefSeq" id="WP_207674101.1">
    <property type="nucleotide sequence ID" value="NZ_JAFREM010000020.1"/>
</dbReference>
<keyword evidence="1" id="KW-0805">Transcription regulation</keyword>
<dbReference type="InterPro" id="IPR018062">
    <property type="entry name" value="HTH_AraC-typ_CS"/>
</dbReference>
<evidence type="ECO:0000313" key="5">
    <source>
        <dbReference type="EMBL" id="MBO1307173.1"/>
    </source>
</evidence>
<evidence type="ECO:0000256" key="1">
    <source>
        <dbReference type="ARBA" id="ARBA00023015"/>
    </source>
</evidence>
<dbReference type="InterPro" id="IPR011051">
    <property type="entry name" value="RmlC_Cupin_sf"/>
</dbReference>
<evidence type="ECO:0000313" key="6">
    <source>
        <dbReference type="Proteomes" id="UP000664601"/>
    </source>
</evidence>
<comment type="caution">
    <text evidence="5">The sequence shown here is derived from an EMBL/GenBank/DDBJ whole genome shotgun (WGS) entry which is preliminary data.</text>
</comment>
<reference evidence="5 6" key="1">
    <citation type="submission" date="2021-03" db="EMBL/GenBank/DDBJ databases">
        <title>Enterococcal diversity collection.</title>
        <authorList>
            <person name="Gilmore M.S."/>
            <person name="Schwartzman J."/>
            <person name="Van Tyne D."/>
            <person name="Martin M."/>
            <person name="Earl A.M."/>
            <person name="Manson A.L."/>
            <person name="Straub T."/>
            <person name="Salamzade R."/>
            <person name="Saavedra J."/>
            <person name="Lebreton F."/>
            <person name="Prichula J."/>
            <person name="Schaufler K."/>
            <person name="Gaca A."/>
            <person name="Sgardioli B."/>
            <person name="Wagenaar J."/>
            <person name="Strong T."/>
        </authorList>
    </citation>
    <scope>NUCLEOTIDE SEQUENCE [LARGE SCALE GENOMIC DNA]</scope>
    <source>
        <strain evidence="5 6">669A</strain>
    </source>
</reference>
<dbReference type="Proteomes" id="UP000664601">
    <property type="component" value="Unassembled WGS sequence"/>
</dbReference>
<gene>
    <name evidence="5" type="ORF">JZO70_13430</name>
</gene>
<organism evidence="5 6">
    <name type="scientific">Candidatus Enterococcus moelleringii</name>
    <dbReference type="NCBI Taxonomy" id="2815325"/>
    <lineage>
        <taxon>Bacteria</taxon>
        <taxon>Bacillati</taxon>
        <taxon>Bacillota</taxon>
        <taxon>Bacilli</taxon>
        <taxon>Lactobacillales</taxon>
        <taxon>Enterococcaceae</taxon>
        <taxon>Enterococcus</taxon>
    </lineage>
</organism>
<dbReference type="InterPro" id="IPR014710">
    <property type="entry name" value="RmlC-like_jellyroll"/>
</dbReference>
<keyword evidence="6" id="KW-1185">Reference proteome</keyword>
<dbReference type="PANTHER" id="PTHR43280">
    <property type="entry name" value="ARAC-FAMILY TRANSCRIPTIONAL REGULATOR"/>
    <property type="match status" value="1"/>
</dbReference>
<dbReference type="InterPro" id="IPR018060">
    <property type="entry name" value="HTH_AraC"/>
</dbReference>
<dbReference type="Pfam" id="PF02311">
    <property type="entry name" value="AraC_binding"/>
    <property type="match status" value="1"/>
</dbReference>
<feature type="domain" description="HTH araC/xylS-type" evidence="4">
    <location>
        <begin position="190"/>
        <end position="288"/>
    </location>
</feature>
<dbReference type="PROSITE" id="PS00041">
    <property type="entry name" value="HTH_ARAC_FAMILY_1"/>
    <property type="match status" value="1"/>
</dbReference>
<protein>
    <submittedName>
        <fullName evidence="5">Helix-turn-helix domain-containing protein</fullName>
    </submittedName>
</protein>
<evidence type="ECO:0000256" key="3">
    <source>
        <dbReference type="ARBA" id="ARBA00023163"/>
    </source>
</evidence>
<dbReference type="EMBL" id="JAFREM010000020">
    <property type="protein sequence ID" value="MBO1307173.1"/>
    <property type="molecule type" value="Genomic_DNA"/>
</dbReference>
<dbReference type="InterPro" id="IPR020449">
    <property type="entry name" value="Tscrpt_reg_AraC-type_HTH"/>
</dbReference>
<evidence type="ECO:0000256" key="2">
    <source>
        <dbReference type="ARBA" id="ARBA00023125"/>
    </source>
</evidence>
<evidence type="ECO:0000259" key="4">
    <source>
        <dbReference type="PROSITE" id="PS01124"/>
    </source>
</evidence>
<dbReference type="PROSITE" id="PS01124">
    <property type="entry name" value="HTH_ARAC_FAMILY_2"/>
    <property type="match status" value="1"/>
</dbReference>
<dbReference type="Pfam" id="PF12833">
    <property type="entry name" value="HTH_18"/>
    <property type="match status" value="1"/>
</dbReference>
<name>A0ABS3LDQ2_9ENTE</name>